<gene>
    <name evidence="3" type="ORF">CYME_CMO151C</name>
</gene>
<dbReference type="Proteomes" id="UP000007014">
    <property type="component" value="Chromosome 15"/>
</dbReference>
<dbReference type="GeneID" id="16995681"/>
<dbReference type="KEGG" id="cme:CYME_CMO151C"/>
<evidence type="ECO:0000313" key="4">
    <source>
        <dbReference type="Proteomes" id="UP000007014"/>
    </source>
</evidence>
<feature type="transmembrane region" description="Helical" evidence="1">
    <location>
        <begin position="357"/>
        <end position="379"/>
    </location>
</feature>
<evidence type="ECO:0000256" key="2">
    <source>
        <dbReference type="SAM" id="SignalP"/>
    </source>
</evidence>
<feature type="chain" id="PRO_5004018546" description="Glutamine cyclotransferase" evidence="2">
    <location>
        <begin position="22"/>
        <end position="421"/>
    </location>
</feature>
<reference evidence="3 4" key="2">
    <citation type="journal article" date="2007" name="BMC Biol.">
        <title>A 100%-complete sequence reveals unusually simple genomic features in the hot-spring red alga Cyanidioschyzon merolae.</title>
        <authorList>
            <person name="Nozaki H."/>
            <person name="Takano H."/>
            <person name="Misumi O."/>
            <person name="Terasawa K."/>
            <person name="Matsuzaki M."/>
            <person name="Maruyama S."/>
            <person name="Nishida K."/>
            <person name="Yagisawa F."/>
            <person name="Yoshida Y."/>
            <person name="Fujiwara T."/>
            <person name="Takio S."/>
            <person name="Tamura K."/>
            <person name="Chung S.J."/>
            <person name="Nakamura S."/>
            <person name="Kuroiwa H."/>
            <person name="Tanaka K."/>
            <person name="Sato N."/>
            <person name="Kuroiwa T."/>
        </authorList>
    </citation>
    <scope>NUCLEOTIDE SEQUENCE [LARGE SCALE GENOMIC DNA]</scope>
    <source>
        <strain evidence="3 4">10D</strain>
    </source>
</reference>
<protein>
    <recommendedName>
        <fullName evidence="5">Glutamine cyclotransferase</fullName>
    </recommendedName>
</protein>
<dbReference type="STRING" id="280699.M1VJK3"/>
<dbReference type="RefSeq" id="XP_005537554.1">
    <property type="nucleotide sequence ID" value="XM_005537497.1"/>
</dbReference>
<accession>M1VJK3</accession>
<name>M1VJK3_CYAM1</name>
<evidence type="ECO:0000256" key="1">
    <source>
        <dbReference type="SAM" id="Phobius"/>
    </source>
</evidence>
<keyword evidence="1" id="KW-1133">Transmembrane helix</keyword>
<dbReference type="EMBL" id="AP006497">
    <property type="protein sequence ID" value="BAM81518.1"/>
    <property type="molecule type" value="Genomic_DNA"/>
</dbReference>
<keyword evidence="1" id="KW-0472">Membrane</keyword>
<proteinExistence type="predicted"/>
<evidence type="ECO:0008006" key="5">
    <source>
        <dbReference type="Google" id="ProtNLM"/>
    </source>
</evidence>
<feature type="signal peptide" evidence="2">
    <location>
        <begin position="1"/>
        <end position="21"/>
    </location>
</feature>
<dbReference type="Gramene" id="CMO151CT">
    <property type="protein sequence ID" value="CMO151CT"/>
    <property type="gene ID" value="CMO151C"/>
</dbReference>
<dbReference type="PANTHER" id="PTHR31270">
    <property type="entry name" value="GLUTAMINYL-PEPTIDE CYCLOTRANSFERASE"/>
    <property type="match status" value="1"/>
</dbReference>
<sequence>MHRPLHTLFLFIASAVAVVSGAVLHRAWAPDAQRVCYLQHAIPFRVLNALPHDETTFTQGLFVDPINSSRLYESSGLRFRSRLQHVELPTGRVLQTARVEPASLFAEGAAYRAFDDAIVVLTLSAGRALTFDRTELRYRFGQDIPYGPSGAWGLAAVHWDHLAACPGALRQWTCSDSEHCLRRDEEPACFLMSNGSSIITVRHPRTLAWLTSFPALHHPCSGEQVSSLNELEVVMRPAANRPERFPELWANIWLSSNIVVMDICAGLERQRHALFVGELNLSVLALERTAQGPSPVHPVHPDAVLNGIAWDANRPRNLYVTGKWWRKLYTLELGLREHVAGHTSRGAARHQRALLRLMRTLLIVAVLVMAISGLVRVLVRIRRRLADGLTISRTQNDDTSRKLTAEVQATRELVARKMASH</sequence>
<dbReference type="OrthoDB" id="3960at2759"/>
<keyword evidence="1" id="KW-0812">Transmembrane</keyword>
<dbReference type="AlphaFoldDB" id="M1VJK3"/>
<dbReference type="HOGENOM" id="CLU_652762_0_0_1"/>
<reference evidence="3 4" key="1">
    <citation type="journal article" date="2004" name="Nature">
        <title>Genome sequence of the ultrasmall unicellular red alga Cyanidioschyzon merolae 10D.</title>
        <authorList>
            <person name="Matsuzaki M."/>
            <person name="Misumi O."/>
            <person name="Shin-i T."/>
            <person name="Maruyama S."/>
            <person name="Takahara M."/>
            <person name="Miyagishima S."/>
            <person name="Mori T."/>
            <person name="Nishida K."/>
            <person name="Yagisawa F."/>
            <person name="Nishida K."/>
            <person name="Yoshida Y."/>
            <person name="Nishimura Y."/>
            <person name="Nakao S."/>
            <person name="Kobayashi T."/>
            <person name="Momoyama Y."/>
            <person name="Higashiyama T."/>
            <person name="Minoda A."/>
            <person name="Sano M."/>
            <person name="Nomoto H."/>
            <person name="Oishi K."/>
            <person name="Hayashi H."/>
            <person name="Ohta F."/>
            <person name="Nishizaka S."/>
            <person name="Haga S."/>
            <person name="Miura S."/>
            <person name="Morishita T."/>
            <person name="Kabeya Y."/>
            <person name="Terasawa K."/>
            <person name="Suzuki Y."/>
            <person name="Ishii Y."/>
            <person name="Asakawa S."/>
            <person name="Takano H."/>
            <person name="Ohta N."/>
            <person name="Kuroiwa H."/>
            <person name="Tanaka K."/>
            <person name="Shimizu N."/>
            <person name="Sugano S."/>
            <person name="Sato N."/>
            <person name="Nozaki H."/>
            <person name="Ogasawara N."/>
            <person name="Kohara Y."/>
            <person name="Kuroiwa T."/>
        </authorList>
    </citation>
    <scope>NUCLEOTIDE SEQUENCE [LARGE SCALE GENOMIC DNA]</scope>
    <source>
        <strain evidence="3 4">10D</strain>
    </source>
</reference>
<dbReference type="PANTHER" id="PTHR31270:SF1">
    <property type="entry name" value="GLUTAMINYL-PEPTIDE CYCLOTRANSFERASE"/>
    <property type="match status" value="1"/>
</dbReference>
<evidence type="ECO:0000313" key="3">
    <source>
        <dbReference type="EMBL" id="BAM81518.1"/>
    </source>
</evidence>
<organism evidence="3 4">
    <name type="scientific">Cyanidioschyzon merolae (strain NIES-3377 / 10D)</name>
    <name type="common">Unicellular red alga</name>
    <dbReference type="NCBI Taxonomy" id="280699"/>
    <lineage>
        <taxon>Eukaryota</taxon>
        <taxon>Rhodophyta</taxon>
        <taxon>Bangiophyceae</taxon>
        <taxon>Cyanidiales</taxon>
        <taxon>Cyanidiaceae</taxon>
        <taxon>Cyanidioschyzon</taxon>
    </lineage>
</organism>
<dbReference type="InterPro" id="IPR007788">
    <property type="entry name" value="QCT"/>
</dbReference>
<dbReference type="GO" id="GO:0016603">
    <property type="term" value="F:glutaminyl-peptide cyclotransferase activity"/>
    <property type="evidence" value="ECO:0007669"/>
    <property type="project" value="InterPro"/>
</dbReference>
<keyword evidence="4" id="KW-1185">Reference proteome</keyword>
<keyword evidence="2" id="KW-0732">Signal</keyword>
<dbReference type="Pfam" id="PF05096">
    <property type="entry name" value="Glu_cyclase_2"/>
    <property type="match status" value="2"/>
</dbReference>